<dbReference type="GO" id="GO:0006508">
    <property type="term" value="P:proteolysis"/>
    <property type="evidence" value="ECO:0007669"/>
    <property type="project" value="InterPro"/>
</dbReference>
<dbReference type="InterPro" id="IPR029031">
    <property type="entry name" value="Gingipain_N_sf"/>
</dbReference>
<dbReference type="AlphaFoldDB" id="A0AAE3H2P8"/>
<dbReference type="InterPro" id="IPR001769">
    <property type="entry name" value="Gingipain"/>
</dbReference>
<name>A0AAE3H2P8_9BACT</name>
<dbReference type="EMBL" id="RJUF01000017">
    <property type="protein sequence ID" value="MCP9762941.1"/>
    <property type="molecule type" value="Genomic_DNA"/>
</dbReference>
<keyword evidence="4" id="KW-1185">Reference proteome</keyword>
<evidence type="ECO:0000256" key="1">
    <source>
        <dbReference type="ARBA" id="ARBA00022729"/>
    </source>
</evidence>
<dbReference type="Pfam" id="PF01364">
    <property type="entry name" value="Peptidase_C25"/>
    <property type="match status" value="1"/>
</dbReference>
<dbReference type="InterPro" id="IPR029030">
    <property type="entry name" value="Caspase-like_dom_sf"/>
</dbReference>
<dbReference type="Gene3D" id="3.40.50.10390">
    <property type="entry name" value="Gingipain r, domain 1"/>
    <property type="match status" value="1"/>
</dbReference>
<organism evidence="3 4">
    <name type="scientific">Lacihabitans soyangensis</name>
    <dbReference type="NCBI Taxonomy" id="869394"/>
    <lineage>
        <taxon>Bacteria</taxon>
        <taxon>Pseudomonadati</taxon>
        <taxon>Bacteroidota</taxon>
        <taxon>Cytophagia</taxon>
        <taxon>Cytophagales</taxon>
        <taxon>Leadbetterellaceae</taxon>
        <taxon>Lacihabitans</taxon>
    </lineage>
</organism>
<evidence type="ECO:0000313" key="4">
    <source>
        <dbReference type="Proteomes" id="UP001204144"/>
    </source>
</evidence>
<keyword evidence="1" id="KW-0732">Signal</keyword>
<reference evidence="3 4" key="1">
    <citation type="submission" date="2018-11" db="EMBL/GenBank/DDBJ databases">
        <title>Novel bacteria species description.</title>
        <authorList>
            <person name="Han J.-H."/>
        </authorList>
    </citation>
    <scope>NUCLEOTIDE SEQUENCE [LARGE SCALE GENOMIC DNA]</scope>
    <source>
        <strain evidence="3 4">KCTC23259</strain>
    </source>
</reference>
<evidence type="ECO:0000313" key="3">
    <source>
        <dbReference type="EMBL" id="MCP9762941.1"/>
    </source>
</evidence>
<protein>
    <recommendedName>
        <fullName evidence="2">Gingipain domain-containing protein</fullName>
    </recommendedName>
</protein>
<accession>A0AAE3H2P8</accession>
<feature type="domain" description="Gingipain" evidence="2">
    <location>
        <begin position="402"/>
        <end position="753"/>
    </location>
</feature>
<dbReference type="Gene3D" id="2.60.40.10">
    <property type="entry name" value="Immunoglobulins"/>
    <property type="match status" value="1"/>
</dbReference>
<comment type="caution">
    <text evidence="3">The sequence shown here is derived from an EMBL/GenBank/DDBJ whole genome shotgun (WGS) entry which is preliminary data.</text>
</comment>
<dbReference type="CDD" id="cd02258">
    <property type="entry name" value="Peptidase_C25_N"/>
    <property type="match status" value="1"/>
</dbReference>
<dbReference type="GO" id="GO:0008234">
    <property type="term" value="F:cysteine-type peptidase activity"/>
    <property type="evidence" value="ECO:0007669"/>
    <property type="project" value="InterPro"/>
</dbReference>
<proteinExistence type="predicted"/>
<dbReference type="InterPro" id="IPR013783">
    <property type="entry name" value="Ig-like_fold"/>
</dbReference>
<sequence>MCRNSVYCFLFFILLTVKGQGQFGNEWINENNVIFKITIKEKGIYRLGYDELKIAGFPVETSKPKSFQLLHHGRQVPLYIYGEEDNHFDIEDYIEFYAEGNNGEQDSLLYRPYGSRMNIYHSLFSDETAYFLTYGDTPSRTEIIPSITFNSELIEKFHLEQQIRVFADQYSFNNSIGFPPFVMQSYFEEGEGWTGKIVVADTAAKFPIKMLNYLPQSDLPPILECLVNGRTEVTHDINISVENVDGSNRSIGKIDYFGFAPLKLQTHIRPEEISSAGQVLLRTKSSKKERTEWHSMTYHKLTYPQAFDMSGLQSKYFYLNPSTQTNRYLLINNASQNSTAYTIKNRYSFQKIPNQLINNKLGLAIATVPSVQTTIFVSSDIKKPLAIEKVNLNLEYKVDANYLIITHPNLRLSANEYAKYRDSEEGGKFKTNVIEIQDLYLNFAFGERTPLAIRRFIDFKLSNGNKIDNLLLIGRGKSFPDQLKTDVTSDMVPTFGYPGSDILLTAGLQGFDIDVQAVPTGRLSVISNREVLNYLQKLKEYEANTEDVLWKKNLLHLSGGGSKTEISYFRGILESIEPKVEDSYLAGKVEALSKVTDATVENIDISSEVNNGLGMITFFGHSSSTATDLNIGNASSPSSKLQNKGKYPLMYFNGCGVGNVFNRYDLLTSDWLITPNVGAVAVFANSFWSYDTPTNRYIHNLYEKLFQDKETIGLSIGEIQQAVNRKIKTEGADQLMLSNIHQLVLQGDPALRIFSLKKPDLKMERIFIRSAKEGLPISANDSVSVGIVVSNLGRYEKNTNFKVSLSAIEGQKALQKIAIIPAVAHRDTIILNLKKDLNISEITATLDFDNKVEEFNEKNNFGILKINWSEASPYASFPPDIVVDKLGPLLDVYFDDVKLRNEDFVDSKALIKIILSDENPLFSKDTSGISLYLQACESCRLIKVPAASITQIQVTPNTVEAQFVLPNLPKGRYSLFAVGKDSHQNTSGNGYSITFQISEGFQPTKLRIYPNPAETFANLEFQVIGSSKPIEGVVYLYDSFGRLNEKVIFSPKIGKNDLFINQNGKLPAGIYVFKALINWSDGNVETLEGKIIIK</sequence>
<evidence type="ECO:0000259" key="2">
    <source>
        <dbReference type="Pfam" id="PF01364"/>
    </source>
</evidence>
<dbReference type="Proteomes" id="UP001204144">
    <property type="component" value="Unassembled WGS sequence"/>
</dbReference>
<dbReference type="SUPFAM" id="SSF52129">
    <property type="entry name" value="Caspase-like"/>
    <property type="match status" value="1"/>
</dbReference>
<dbReference type="Gene3D" id="3.40.50.1460">
    <property type="match status" value="1"/>
</dbReference>
<gene>
    <name evidence="3" type="ORF">EGI31_08230</name>
</gene>